<reference evidence="3" key="1">
    <citation type="journal article" date="2019" name="Int. J. Syst. Evol. Microbiol.">
        <title>The Global Catalogue of Microorganisms (GCM) 10K type strain sequencing project: providing services to taxonomists for standard genome sequencing and annotation.</title>
        <authorList>
            <consortium name="The Broad Institute Genomics Platform"/>
            <consortium name="The Broad Institute Genome Sequencing Center for Infectious Disease"/>
            <person name="Wu L."/>
            <person name="Ma J."/>
        </authorList>
    </citation>
    <scope>NUCLEOTIDE SEQUENCE [LARGE SCALE GENOMIC DNA]</scope>
    <source>
        <strain evidence="3">NBRC 103166</strain>
    </source>
</reference>
<evidence type="ECO:0000313" key="3">
    <source>
        <dbReference type="Proteomes" id="UP001157353"/>
    </source>
</evidence>
<name>A0ABQ6DY69_9GAMM</name>
<organism evidence="2 3">
    <name type="scientific">Psychromonas marina</name>
    <dbReference type="NCBI Taxonomy" id="88364"/>
    <lineage>
        <taxon>Bacteria</taxon>
        <taxon>Pseudomonadati</taxon>
        <taxon>Pseudomonadota</taxon>
        <taxon>Gammaproteobacteria</taxon>
        <taxon>Alteromonadales</taxon>
        <taxon>Psychromonadaceae</taxon>
        <taxon>Psychromonas</taxon>
    </lineage>
</organism>
<accession>A0ABQ6DY69</accession>
<sequence length="635" mass="72922">MLNAFKWCFYGKTDFDTGTEHILNEASVHNANTGQIVELSITVNFEEDGYKYEVIRSAKFRKLPNNEVEDLKTIEFKINKTEQDGQTKPITTPTSEINKVLPESLHPYFFFNGERIEKLAGVNESGQIKDAIKRLMGLKQIERAERHLKKASESFRKINAKTSDQRYQTLSGDVAQMGTDLDNFNKKLAELKQDKQEKVKRKDDVEKKLEGFKESKHFQEQRSLLNNENERIEDDIKNNERLRKELIDKHRAVVLSQTLVDKCEALVDLNRKKGLLPYKVRAPFIDDLIEQDSCICGRPIHGEGEVLIALTKAKESAGNDELDEVYSSVSSLIKNQQNNLLDYKKNTEELSEQQSKNRKTKKDNEDKISELGLKIGSIKHNEINALEDLSKELGRELTAFNRDIYHLEEKIPELNTKLIQETKTLEKLEKKQKEHSLVVWRITAANNVAKAFIELNESFTNQVRENLSDRVNKTFSQIIRKDVRAFIDNDFQLKIEKRSQYGDIEAKEQSTGEKQVTSLSFISSIISLAKEKHEQGGKFFKGGLYPLVMDSPFGALDDDYRFKVAERVANLADQVIIFVSNSQWNGTVKSACAERVGNSYRLIHHSTTDVAKNIEDNEYLRYSDEGFEFSTLEEA</sequence>
<dbReference type="GO" id="GO:0005524">
    <property type="term" value="F:ATP binding"/>
    <property type="evidence" value="ECO:0007669"/>
    <property type="project" value="UniProtKB-KW"/>
</dbReference>
<evidence type="ECO:0000313" key="2">
    <source>
        <dbReference type="EMBL" id="GLS89933.1"/>
    </source>
</evidence>
<comment type="caution">
    <text evidence="2">The sequence shown here is derived from an EMBL/GenBank/DDBJ whole genome shotgun (WGS) entry which is preliminary data.</text>
</comment>
<dbReference type="PANTHER" id="PTHR32114">
    <property type="entry name" value="ABC TRANSPORTER ABCH.3"/>
    <property type="match status" value="1"/>
</dbReference>
<dbReference type="SUPFAM" id="SSF52540">
    <property type="entry name" value="P-loop containing nucleoside triphosphate hydrolases"/>
    <property type="match status" value="1"/>
</dbReference>
<keyword evidence="2" id="KW-0067">ATP-binding</keyword>
<feature type="coiled-coil region" evidence="1">
    <location>
        <begin position="141"/>
        <end position="249"/>
    </location>
</feature>
<gene>
    <name evidence="2" type="ORF">GCM10007916_10000</name>
</gene>
<dbReference type="Proteomes" id="UP001157353">
    <property type="component" value="Unassembled WGS sequence"/>
</dbReference>
<dbReference type="EMBL" id="BSPQ01000002">
    <property type="protein sequence ID" value="GLS89933.1"/>
    <property type="molecule type" value="Genomic_DNA"/>
</dbReference>
<keyword evidence="3" id="KW-1185">Reference proteome</keyword>
<keyword evidence="1" id="KW-0175">Coiled coil</keyword>
<keyword evidence="2" id="KW-0547">Nucleotide-binding</keyword>
<protein>
    <submittedName>
        <fullName evidence="2">ABC transporter ATP-binding protein</fullName>
    </submittedName>
</protein>
<dbReference type="InterPro" id="IPR027417">
    <property type="entry name" value="P-loop_NTPase"/>
</dbReference>
<feature type="coiled-coil region" evidence="1">
    <location>
        <begin position="383"/>
        <end position="431"/>
    </location>
</feature>
<proteinExistence type="predicted"/>
<evidence type="ECO:0000256" key="1">
    <source>
        <dbReference type="SAM" id="Coils"/>
    </source>
</evidence>
<dbReference type="PANTHER" id="PTHR32114:SF2">
    <property type="entry name" value="ABC TRANSPORTER ABCH.3"/>
    <property type="match status" value="1"/>
</dbReference>
<dbReference type="Gene3D" id="3.40.50.300">
    <property type="entry name" value="P-loop containing nucleotide triphosphate hydrolases"/>
    <property type="match status" value="2"/>
</dbReference>